<name>A0A0A3XZB3_BRAJP</name>
<dbReference type="CDD" id="cd08414">
    <property type="entry name" value="PBP2_LTTR_aromatics_like"/>
    <property type="match status" value="1"/>
</dbReference>
<comment type="caution">
    <text evidence="7">The sequence shown here is derived from an EMBL/GenBank/DDBJ whole genome shotgun (WGS) entry which is preliminary data.</text>
</comment>
<evidence type="ECO:0000256" key="2">
    <source>
        <dbReference type="ARBA" id="ARBA00009437"/>
    </source>
</evidence>
<dbReference type="Proteomes" id="UP000030377">
    <property type="component" value="Unassembled WGS sequence"/>
</dbReference>
<comment type="similarity">
    <text evidence="2">Belongs to the LysR transcriptional regulatory family.</text>
</comment>
<dbReference type="InterPro" id="IPR000847">
    <property type="entry name" value="LysR_HTH_N"/>
</dbReference>
<dbReference type="PROSITE" id="PS50931">
    <property type="entry name" value="HTH_LYSR"/>
    <property type="match status" value="1"/>
</dbReference>
<dbReference type="PANTHER" id="PTHR30346">
    <property type="entry name" value="TRANSCRIPTIONAL DUAL REGULATOR HCAR-RELATED"/>
    <property type="match status" value="1"/>
</dbReference>
<organism evidence="7 8">
    <name type="scientific">Bradyrhizobium japonicum</name>
    <dbReference type="NCBI Taxonomy" id="375"/>
    <lineage>
        <taxon>Bacteria</taxon>
        <taxon>Pseudomonadati</taxon>
        <taxon>Pseudomonadota</taxon>
        <taxon>Alphaproteobacteria</taxon>
        <taxon>Hyphomicrobiales</taxon>
        <taxon>Nitrobacteraceae</taxon>
        <taxon>Bradyrhizobium</taxon>
    </lineage>
</organism>
<accession>A0A0A3XZB3</accession>
<sequence>MDLRRLRYFVAVAEARSVGKAAERLRMAQPPLSVQIRKLEAEVGAPLFRRGTRGMDLTEAGQALLVRAGEALALAADGIEAARAVAAGSRGRISVGYMFVLANAMLPRLIPELRRSIPGVDLDFAELSASTREARLLDRSVTVALCMPAIHHPEIQVARIGAQPFTLAMPKRSPLARLSTVPMARLQGRPLIALPPPEQDPASSAVAALLRRHQIVMPIASRVETVHSAMSLVLAGEGFAILPACAKLGAPQGIVFRPLRDAADSIDIAVCWRRDSQSPLIRTFLKCAEKVVARL</sequence>
<evidence type="ECO:0000256" key="3">
    <source>
        <dbReference type="ARBA" id="ARBA00023015"/>
    </source>
</evidence>
<evidence type="ECO:0000256" key="5">
    <source>
        <dbReference type="ARBA" id="ARBA00023163"/>
    </source>
</evidence>
<dbReference type="SUPFAM" id="SSF46785">
    <property type="entry name" value="Winged helix' DNA-binding domain"/>
    <property type="match status" value="1"/>
</dbReference>
<evidence type="ECO:0000259" key="6">
    <source>
        <dbReference type="PROSITE" id="PS50931"/>
    </source>
</evidence>
<dbReference type="Pfam" id="PF03466">
    <property type="entry name" value="LysR_substrate"/>
    <property type="match status" value="1"/>
</dbReference>
<dbReference type="Gene3D" id="3.40.190.10">
    <property type="entry name" value="Periplasmic binding protein-like II"/>
    <property type="match status" value="2"/>
</dbReference>
<evidence type="ECO:0000313" key="7">
    <source>
        <dbReference type="EMBL" id="KGT78649.1"/>
    </source>
</evidence>
<keyword evidence="3" id="KW-0805">Transcription regulation</keyword>
<dbReference type="FunFam" id="1.10.10.10:FF:000001">
    <property type="entry name" value="LysR family transcriptional regulator"/>
    <property type="match status" value="1"/>
</dbReference>
<dbReference type="PRINTS" id="PR00039">
    <property type="entry name" value="HTHLYSR"/>
</dbReference>
<dbReference type="STRING" id="375.BKD09_RS33880"/>
<dbReference type="RefSeq" id="WP_028155640.1">
    <property type="nucleotide sequence ID" value="NZ_JANUDC010000001.1"/>
</dbReference>
<evidence type="ECO:0000256" key="4">
    <source>
        <dbReference type="ARBA" id="ARBA00023125"/>
    </source>
</evidence>
<dbReference type="eggNOG" id="COG0583">
    <property type="taxonomic scope" value="Bacteria"/>
</dbReference>
<dbReference type="Pfam" id="PF00126">
    <property type="entry name" value="HTH_1"/>
    <property type="match status" value="1"/>
</dbReference>
<dbReference type="SUPFAM" id="SSF53850">
    <property type="entry name" value="Periplasmic binding protein-like II"/>
    <property type="match status" value="1"/>
</dbReference>
<dbReference type="GO" id="GO:0003700">
    <property type="term" value="F:DNA-binding transcription factor activity"/>
    <property type="evidence" value="ECO:0007669"/>
    <property type="project" value="InterPro"/>
</dbReference>
<reference evidence="7 8" key="1">
    <citation type="submission" date="2014-09" db="EMBL/GenBank/DDBJ databases">
        <title>Draft genome of Bradyrhizobium japonicum Is-34.</title>
        <authorList>
            <person name="Tsurumaru H."/>
            <person name="Yamakawa T."/>
            <person name="Hashimoto S."/>
            <person name="Okizaki K."/>
            <person name="Kanesaki Y."/>
            <person name="Yoshikawa H."/>
            <person name="Yajima S."/>
        </authorList>
    </citation>
    <scope>NUCLEOTIDE SEQUENCE [LARGE SCALE GENOMIC DNA]</scope>
    <source>
        <strain evidence="7 8">Is-34</strain>
    </source>
</reference>
<dbReference type="InterPro" id="IPR005119">
    <property type="entry name" value="LysR_subst-bd"/>
</dbReference>
<feature type="domain" description="HTH lysR-type" evidence="6">
    <location>
        <begin position="1"/>
        <end position="58"/>
    </location>
</feature>
<dbReference type="Gene3D" id="1.10.10.10">
    <property type="entry name" value="Winged helix-like DNA-binding domain superfamily/Winged helix DNA-binding domain"/>
    <property type="match status" value="1"/>
</dbReference>
<dbReference type="AlphaFoldDB" id="A0A0A3XZB3"/>
<dbReference type="GO" id="GO:0003677">
    <property type="term" value="F:DNA binding"/>
    <property type="evidence" value="ECO:0007669"/>
    <property type="project" value="UniProtKB-KW"/>
</dbReference>
<protein>
    <submittedName>
        <fullName evidence="7">LysR family transcriptional regulator</fullName>
    </submittedName>
</protein>
<dbReference type="InterPro" id="IPR036388">
    <property type="entry name" value="WH-like_DNA-bd_sf"/>
</dbReference>
<dbReference type="PANTHER" id="PTHR30346:SF0">
    <property type="entry name" value="HCA OPERON TRANSCRIPTIONAL ACTIVATOR HCAR"/>
    <property type="match status" value="1"/>
</dbReference>
<keyword evidence="4" id="KW-0238">DNA-binding</keyword>
<keyword evidence="5" id="KW-0804">Transcription</keyword>
<evidence type="ECO:0000313" key="8">
    <source>
        <dbReference type="Proteomes" id="UP000030377"/>
    </source>
</evidence>
<dbReference type="InterPro" id="IPR036390">
    <property type="entry name" value="WH_DNA-bd_sf"/>
</dbReference>
<comment type="function">
    <text evidence="1">NodD regulates the expression of the nodABCFE genes which encode other nodulation proteins. NodD is also a negative regulator of its own expression. Binds flavonoids as inducers.</text>
</comment>
<gene>
    <name evidence="7" type="ORF">MA20_14700</name>
</gene>
<evidence type="ECO:0000256" key="1">
    <source>
        <dbReference type="ARBA" id="ARBA00003502"/>
    </source>
</evidence>
<proteinExistence type="inferred from homology"/>
<dbReference type="EMBL" id="JRPN01000014">
    <property type="protein sequence ID" value="KGT78649.1"/>
    <property type="molecule type" value="Genomic_DNA"/>
</dbReference>
<dbReference type="GO" id="GO:0032993">
    <property type="term" value="C:protein-DNA complex"/>
    <property type="evidence" value="ECO:0007669"/>
    <property type="project" value="TreeGrafter"/>
</dbReference>